<evidence type="ECO:0000313" key="4">
    <source>
        <dbReference type="Proteomes" id="UP001597083"/>
    </source>
</evidence>
<dbReference type="Gene3D" id="3.40.1000.10">
    <property type="entry name" value="Mog1/PsbP, alpha/beta/alpha sandwich"/>
    <property type="match status" value="1"/>
</dbReference>
<sequence>RTTGPVTSPSSSAPTTEAVEQTPSDGQASGNENSPSPSPSFSLPSGLVRQDGPGGYTIGVPQGWTRQVKGNSVFWHDPVSEAYVQVDRTGWTGDPEQHWIGWEREVIAKNALPDYRRVSLTRTSVDGVPAADLEFTWTGKHGIDRGIVVDGRSYAVFVAVPESRWNQYRVTVNNVIDSFRP</sequence>
<evidence type="ECO:0000313" key="3">
    <source>
        <dbReference type="EMBL" id="MFD0855345.1"/>
    </source>
</evidence>
<accession>A0ABW3CN48</accession>
<feature type="non-terminal residue" evidence="3">
    <location>
        <position position="1"/>
    </location>
</feature>
<comment type="caution">
    <text evidence="3">The sequence shown here is derived from an EMBL/GenBank/DDBJ whole genome shotgun (WGS) entry which is preliminary data.</text>
</comment>
<dbReference type="EMBL" id="JBHTIR010003524">
    <property type="protein sequence ID" value="MFD0855345.1"/>
    <property type="molecule type" value="Genomic_DNA"/>
</dbReference>
<name>A0ABW3CN48_9ACTN</name>
<evidence type="ECO:0000256" key="1">
    <source>
        <dbReference type="SAM" id="MobiDB-lite"/>
    </source>
</evidence>
<feature type="domain" description="PsbP C-terminal" evidence="2">
    <location>
        <begin position="51"/>
        <end position="180"/>
    </location>
</feature>
<dbReference type="Proteomes" id="UP001597083">
    <property type="component" value="Unassembled WGS sequence"/>
</dbReference>
<feature type="compositionally biased region" description="Low complexity" evidence="1">
    <location>
        <begin position="1"/>
        <end position="16"/>
    </location>
</feature>
<evidence type="ECO:0000259" key="2">
    <source>
        <dbReference type="Pfam" id="PF01789"/>
    </source>
</evidence>
<feature type="compositionally biased region" description="Polar residues" evidence="1">
    <location>
        <begin position="18"/>
        <end position="33"/>
    </location>
</feature>
<dbReference type="InterPro" id="IPR002683">
    <property type="entry name" value="PsbP_C"/>
</dbReference>
<proteinExistence type="predicted"/>
<feature type="region of interest" description="Disordered" evidence="1">
    <location>
        <begin position="1"/>
        <end position="55"/>
    </location>
</feature>
<organism evidence="3 4">
    <name type="scientific">Actinomadura adrarensis</name>
    <dbReference type="NCBI Taxonomy" id="1819600"/>
    <lineage>
        <taxon>Bacteria</taxon>
        <taxon>Bacillati</taxon>
        <taxon>Actinomycetota</taxon>
        <taxon>Actinomycetes</taxon>
        <taxon>Streptosporangiales</taxon>
        <taxon>Thermomonosporaceae</taxon>
        <taxon>Actinomadura</taxon>
    </lineage>
</organism>
<dbReference type="Pfam" id="PF01789">
    <property type="entry name" value="PsbP"/>
    <property type="match status" value="1"/>
</dbReference>
<dbReference type="InterPro" id="IPR016123">
    <property type="entry name" value="Mog1/PsbP_a/b/a-sand"/>
</dbReference>
<protein>
    <submittedName>
        <fullName evidence="3">PsbP-related protein</fullName>
    </submittedName>
</protein>
<gene>
    <name evidence="3" type="ORF">ACFQ07_24100</name>
</gene>
<reference evidence="4" key="1">
    <citation type="journal article" date="2019" name="Int. J. Syst. Evol. Microbiol.">
        <title>The Global Catalogue of Microorganisms (GCM) 10K type strain sequencing project: providing services to taxonomists for standard genome sequencing and annotation.</title>
        <authorList>
            <consortium name="The Broad Institute Genomics Platform"/>
            <consortium name="The Broad Institute Genome Sequencing Center for Infectious Disease"/>
            <person name="Wu L."/>
            <person name="Ma J."/>
        </authorList>
    </citation>
    <scope>NUCLEOTIDE SEQUENCE [LARGE SCALE GENOMIC DNA]</scope>
    <source>
        <strain evidence="4">JCM 31696</strain>
    </source>
</reference>
<dbReference type="SUPFAM" id="SSF55724">
    <property type="entry name" value="Mog1p/PsbP-like"/>
    <property type="match status" value="1"/>
</dbReference>
<keyword evidence="4" id="KW-1185">Reference proteome</keyword>